<gene>
    <name evidence="2" type="ORF">NIES46_23950</name>
</gene>
<keyword evidence="1" id="KW-0472">Membrane</keyword>
<dbReference type="RefSeq" id="WP_006619370.1">
    <property type="nucleotide sequence ID" value="NZ_BIMW01000094.1"/>
</dbReference>
<dbReference type="Pfam" id="PF13301">
    <property type="entry name" value="DUF4079"/>
    <property type="match status" value="1"/>
</dbReference>
<dbReference type="PANTHER" id="PTHR36738">
    <property type="entry name" value="EXPRESSED PROTEIN"/>
    <property type="match status" value="1"/>
</dbReference>
<comment type="caution">
    <text evidence="2">The sequence shown here is derived from an EMBL/GenBank/DDBJ whole genome shotgun (WGS) entry which is preliminary data.</text>
</comment>
<evidence type="ECO:0000256" key="1">
    <source>
        <dbReference type="SAM" id="Phobius"/>
    </source>
</evidence>
<protein>
    <recommendedName>
        <fullName evidence="4">DUF4079 domain-containing protein</fullName>
    </recommendedName>
</protein>
<dbReference type="GeneID" id="301683240"/>
<keyword evidence="1" id="KW-1133">Transmembrane helix</keyword>
<dbReference type="PANTHER" id="PTHR36738:SF1">
    <property type="entry name" value="EXPRESSED PROTEIN"/>
    <property type="match status" value="1"/>
</dbReference>
<feature type="transmembrane region" description="Helical" evidence="1">
    <location>
        <begin position="30"/>
        <end position="48"/>
    </location>
</feature>
<evidence type="ECO:0008006" key="4">
    <source>
        <dbReference type="Google" id="ProtNLM"/>
    </source>
</evidence>
<feature type="transmembrane region" description="Helical" evidence="1">
    <location>
        <begin position="69"/>
        <end position="89"/>
    </location>
</feature>
<dbReference type="Proteomes" id="UP000326169">
    <property type="component" value="Unassembled WGS sequence"/>
</dbReference>
<evidence type="ECO:0000313" key="2">
    <source>
        <dbReference type="EMBL" id="GCE94340.1"/>
    </source>
</evidence>
<feature type="transmembrane region" description="Helical" evidence="1">
    <location>
        <begin position="132"/>
        <end position="152"/>
    </location>
</feature>
<dbReference type="InterPro" id="IPR025067">
    <property type="entry name" value="DUF4079"/>
</dbReference>
<sequence>MDIRGLLEPIANFFAGLGVPEPIVHWGHPLMMGIVIFVMGSFVGYTGWQGRLATDQEAAIASRSSHRKLAPFMTLFMALGFSGGLLSLIMQGQPIFESPHFWTSTAVLGLLGINGAISLSKFGGNQDQWRKAHAYIGSVALLVMVIHTVLGLKLGLSI</sequence>
<organism evidence="2 3">
    <name type="scientific">Limnospira platensis NIES-46</name>
    <dbReference type="NCBI Taxonomy" id="1236695"/>
    <lineage>
        <taxon>Bacteria</taxon>
        <taxon>Bacillati</taxon>
        <taxon>Cyanobacteriota</taxon>
        <taxon>Cyanophyceae</taxon>
        <taxon>Oscillatoriophycideae</taxon>
        <taxon>Oscillatoriales</taxon>
        <taxon>Sirenicapillariaceae</taxon>
        <taxon>Limnospira</taxon>
    </lineage>
</organism>
<feature type="transmembrane region" description="Helical" evidence="1">
    <location>
        <begin position="101"/>
        <end position="120"/>
    </location>
</feature>
<accession>A0A5M3T8S1</accession>
<dbReference type="EMBL" id="BIMW01000094">
    <property type="protein sequence ID" value="GCE94340.1"/>
    <property type="molecule type" value="Genomic_DNA"/>
</dbReference>
<name>A0A5M3T8S1_LIMPL</name>
<keyword evidence="3" id="KW-1185">Reference proteome</keyword>
<proteinExistence type="predicted"/>
<keyword evidence="1" id="KW-0812">Transmembrane</keyword>
<reference evidence="2 3" key="1">
    <citation type="journal article" date="2019" name="J Genomics">
        <title>The Draft Genome of a Hydrogen-producing Cyanobacterium, Arthrospira platensis NIES-46.</title>
        <authorList>
            <person name="Suzuki S."/>
            <person name="Yamaguchi H."/>
            <person name="Kawachi M."/>
        </authorList>
    </citation>
    <scope>NUCLEOTIDE SEQUENCE [LARGE SCALE GENOMIC DNA]</scope>
    <source>
        <strain evidence="2 3">NIES-46</strain>
    </source>
</reference>
<evidence type="ECO:0000313" key="3">
    <source>
        <dbReference type="Proteomes" id="UP000326169"/>
    </source>
</evidence>